<dbReference type="Pfam" id="PF02687">
    <property type="entry name" value="FtsX"/>
    <property type="match status" value="2"/>
</dbReference>
<sequence>MSAVWRAARAAVRRRRLQTFVIGVVVLFSAATLVVALRLLDASTAPFERVFADQAGAHVVAVYEPGSAGATPTAPPAGTTAAAGPFEQAVLAAPTDGAPLHLPDSITVVGRADPAGPVDRVELWDGRWATAPGEIVVADLPPAAGYHPPSLVGSVIQLRGAPPLTVVGFGYSVSRTADAWVAPAQMAQLHPTAVQMLYRLPGEPTEPAVDAFTAALPSDGLLATSSYLVIKEAVKAGPGAYVPFLIVFGLLGLFVAVLVVANVVSGAVVSGYRHIGVLKAIGFTPAQVVGVYLTMVSVPAVVGGGLGIIGGEFAARPLLTNAFQGLGFHGDVGNGLRVQIAALAGILLVVLLAALLPALRARRLPAAEAISAGSAPRTGRGLRVQRWLSGVRLPRSVSLGLGLPFARPARTALTVAAVVLGVTTVTFASGLATTVSRYSSIADRNETAPIAVRPGNPRFQQATTTRSDEDIERLLRSLPGTRHVTAMLGIDVTVAGQTQAVPVDFLRGDHDEVGLKEAIVAGRWLRAPGEIVVPSALLHERGIHLGDRLTLELDGHRTEVTVVGETMSAAVGGPALITTWETLQRLGPQQPIPNHEVMYEISLLPGTDIPAYLASVRAADPGLAAWSNVGVNSFTVSMISLSTALSLMLGVVAALSVLNTVLLNVRERRRDLGMLKSIGMTPRQVVVMTVTSMAGLGLLGGLVGVPTGVLAHRLVVPMATRAAKVDIPLALLNVWQPATLLLLALAGAAIAVLGALVPARAAARLTISEVLHTE</sequence>
<feature type="domain" description="ABC3 transporter permease C-terminal" evidence="8">
    <location>
        <begin position="645"/>
        <end position="766"/>
    </location>
</feature>
<feature type="transmembrane region" description="Helical" evidence="7">
    <location>
        <begin position="412"/>
        <end position="432"/>
    </location>
</feature>
<keyword evidence="4 7" id="KW-1133">Transmembrane helix</keyword>
<feature type="transmembrane region" description="Helical" evidence="7">
    <location>
        <begin position="644"/>
        <end position="665"/>
    </location>
</feature>
<organism evidence="10 11">
    <name type="scientific">Dactylosporangium maewongense</name>
    <dbReference type="NCBI Taxonomy" id="634393"/>
    <lineage>
        <taxon>Bacteria</taxon>
        <taxon>Bacillati</taxon>
        <taxon>Actinomycetota</taxon>
        <taxon>Actinomycetes</taxon>
        <taxon>Micromonosporales</taxon>
        <taxon>Micromonosporaceae</taxon>
        <taxon>Dactylosporangium</taxon>
    </lineage>
</organism>
<keyword evidence="2" id="KW-1003">Cell membrane</keyword>
<feature type="transmembrane region" description="Helical" evidence="7">
    <location>
        <begin position="289"/>
        <end position="309"/>
    </location>
</feature>
<comment type="caution">
    <text evidence="10">The sequence shown here is derived from an EMBL/GenBank/DDBJ whole genome shotgun (WGS) entry which is preliminary data.</text>
</comment>
<dbReference type="EMBL" id="BAAAQD010000024">
    <property type="protein sequence ID" value="GAA1555085.1"/>
    <property type="molecule type" value="Genomic_DNA"/>
</dbReference>
<feature type="domain" description="ABC3 transporter permease C-terminal" evidence="8">
    <location>
        <begin position="246"/>
        <end position="365"/>
    </location>
</feature>
<comment type="similarity">
    <text evidence="6">Belongs to the ABC-4 integral membrane protein family.</text>
</comment>
<dbReference type="Pfam" id="PF12704">
    <property type="entry name" value="MacB_PCD"/>
    <property type="match status" value="1"/>
</dbReference>
<dbReference type="PANTHER" id="PTHR30572:SF4">
    <property type="entry name" value="ABC TRANSPORTER PERMEASE YTRF"/>
    <property type="match status" value="1"/>
</dbReference>
<feature type="transmembrane region" description="Helical" evidence="7">
    <location>
        <begin position="738"/>
        <end position="757"/>
    </location>
</feature>
<evidence type="ECO:0000256" key="3">
    <source>
        <dbReference type="ARBA" id="ARBA00022692"/>
    </source>
</evidence>
<evidence type="ECO:0000256" key="2">
    <source>
        <dbReference type="ARBA" id="ARBA00022475"/>
    </source>
</evidence>
<feature type="domain" description="MacB-like periplasmic core" evidence="9">
    <location>
        <begin position="411"/>
        <end position="618"/>
    </location>
</feature>
<reference evidence="10 11" key="1">
    <citation type="journal article" date="2019" name="Int. J. Syst. Evol. Microbiol.">
        <title>The Global Catalogue of Microorganisms (GCM) 10K type strain sequencing project: providing services to taxonomists for standard genome sequencing and annotation.</title>
        <authorList>
            <consortium name="The Broad Institute Genomics Platform"/>
            <consortium name="The Broad Institute Genome Sequencing Center for Infectious Disease"/>
            <person name="Wu L."/>
            <person name="Ma J."/>
        </authorList>
    </citation>
    <scope>NUCLEOTIDE SEQUENCE [LARGE SCALE GENOMIC DNA]</scope>
    <source>
        <strain evidence="10 11">JCM 15933</strain>
    </source>
</reference>
<keyword evidence="5 7" id="KW-0472">Membrane</keyword>
<evidence type="ECO:0000313" key="10">
    <source>
        <dbReference type="EMBL" id="GAA1555085.1"/>
    </source>
</evidence>
<accession>A0ABN2C9Y0</accession>
<keyword evidence="11" id="KW-1185">Reference proteome</keyword>
<name>A0ABN2C9Y0_9ACTN</name>
<feature type="transmembrane region" description="Helical" evidence="7">
    <location>
        <begin position="20"/>
        <end position="40"/>
    </location>
</feature>
<protein>
    <recommendedName>
        <fullName evidence="12">ABC transport system permease protein</fullName>
    </recommendedName>
</protein>
<evidence type="ECO:0000256" key="1">
    <source>
        <dbReference type="ARBA" id="ARBA00004651"/>
    </source>
</evidence>
<evidence type="ECO:0000256" key="4">
    <source>
        <dbReference type="ARBA" id="ARBA00022989"/>
    </source>
</evidence>
<dbReference type="RefSeq" id="WP_344510388.1">
    <property type="nucleotide sequence ID" value="NZ_BAAAQD010000024.1"/>
</dbReference>
<dbReference type="Proteomes" id="UP001501470">
    <property type="component" value="Unassembled WGS sequence"/>
</dbReference>
<feature type="transmembrane region" description="Helical" evidence="7">
    <location>
        <begin position="336"/>
        <end position="356"/>
    </location>
</feature>
<feature type="transmembrane region" description="Helical" evidence="7">
    <location>
        <begin position="685"/>
        <end position="705"/>
    </location>
</feature>
<dbReference type="InterPro" id="IPR025857">
    <property type="entry name" value="MacB_PCD"/>
</dbReference>
<gene>
    <name evidence="10" type="ORF">GCM10009827_089880</name>
</gene>
<evidence type="ECO:0008006" key="12">
    <source>
        <dbReference type="Google" id="ProtNLM"/>
    </source>
</evidence>
<feature type="transmembrane region" description="Helical" evidence="7">
    <location>
        <begin position="241"/>
        <end position="269"/>
    </location>
</feature>
<dbReference type="InterPro" id="IPR050250">
    <property type="entry name" value="Macrolide_Exporter_MacB"/>
</dbReference>
<evidence type="ECO:0000256" key="6">
    <source>
        <dbReference type="ARBA" id="ARBA00038076"/>
    </source>
</evidence>
<evidence type="ECO:0000256" key="7">
    <source>
        <dbReference type="SAM" id="Phobius"/>
    </source>
</evidence>
<evidence type="ECO:0000256" key="5">
    <source>
        <dbReference type="ARBA" id="ARBA00023136"/>
    </source>
</evidence>
<keyword evidence="3 7" id="KW-0812">Transmembrane</keyword>
<evidence type="ECO:0000313" key="11">
    <source>
        <dbReference type="Proteomes" id="UP001501470"/>
    </source>
</evidence>
<dbReference type="InterPro" id="IPR003838">
    <property type="entry name" value="ABC3_permease_C"/>
</dbReference>
<evidence type="ECO:0000259" key="9">
    <source>
        <dbReference type="Pfam" id="PF12704"/>
    </source>
</evidence>
<evidence type="ECO:0000259" key="8">
    <source>
        <dbReference type="Pfam" id="PF02687"/>
    </source>
</evidence>
<dbReference type="PANTHER" id="PTHR30572">
    <property type="entry name" value="MEMBRANE COMPONENT OF TRANSPORTER-RELATED"/>
    <property type="match status" value="1"/>
</dbReference>
<comment type="subcellular location">
    <subcellularLocation>
        <location evidence="1">Cell membrane</location>
        <topology evidence="1">Multi-pass membrane protein</topology>
    </subcellularLocation>
</comment>
<proteinExistence type="inferred from homology"/>